<evidence type="ECO:0000256" key="17">
    <source>
        <dbReference type="ARBA" id="ARBA00060382"/>
    </source>
</evidence>
<evidence type="ECO:0000256" key="5">
    <source>
        <dbReference type="ARBA" id="ARBA00022490"/>
    </source>
</evidence>
<dbReference type="InterPro" id="IPR016130">
    <property type="entry name" value="Tyr_Pase_AS"/>
</dbReference>
<proteinExistence type="predicted"/>
<keyword evidence="13" id="KW-1015">Disulfide bond</keyword>
<evidence type="ECO:0000259" key="24">
    <source>
        <dbReference type="PROSITE" id="PS50853"/>
    </source>
</evidence>
<name>L5KFA2_PTEAL</name>
<dbReference type="AlphaFoldDB" id="L5KFA2"/>
<dbReference type="EMBL" id="KB030840">
    <property type="protein sequence ID" value="ELK09183.1"/>
    <property type="molecule type" value="Genomic_DNA"/>
</dbReference>
<dbReference type="SUPFAM" id="SSF49265">
    <property type="entry name" value="Fibronectin type III"/>
    <property type="match status" value="3"/>
</dbReference>
<keyword evidence="11 21" id="KW-1133">Transmembrane helix</keyword>
<dbReference type="Proteomes" id="UP000010552">
    <property type="component" value="Unassembled WGS sequence"/>
</dbReference>
<dbReference type="InterPro" id="IPR000387">
    <property type="entry name" value="Tyr_Pase_dom"/>
</dbReference>
<evidence type="ECO:0000256" key="21">
    <source>
        <dbReference type="SAM" id="Phobius"/>
    </source>
</evidence>
<dbReference type="Gene3D" id="2.60.40.10">
    <property type="entry name" value="Immunoglobulins"/>
    <property type="match status" value="5"/>
</dbReference>
<dbReference type="GO" id="GO:0016324">
    <property type="term" value="C:apical plasma membrane"/>
    <property type="evidence" value="ECO:0007669"/>
    <property type="project" value="UniProtKB-SubCell"/>
</dbReference>
<feature type="domain" description="Fibronectin type-III" evidence="24">
    <location>
        <begin position="106"/>
        <end position="194"/>
    </location>
</feature>
<evidence type="ECO:0000256" key="7">
    <source>
        <dbReference type="ARBA" id="ARBA00022692"/>
    </source>
</evidence>
<accession>L5KFA2</accession>
<keyword evidence="10" id="KW-0904">Protein phosphatase</keyword>
<keyword evidence="9" id="KW-0378">Hydrolase</keyword>
<keyword evidence="7 21" id="KW-0812">Transmembrane</keyword>
<evidence type="ECO:0000256" key="1">
    <source>
        <dbReference type="ARBA" id="ARBA00004247"/>
    </source>
</evidence>
<dbReference type="SUPFAM" id="SSF52799">
    <property type="entry name" value="(Phosphotyrosine protein) phosphatases II"/>
    <property type="match status" value="1"/>
</dbReference>
<dbReference type="PRINTS" id="PR00700">
    <property type="entry name" value="PRTYPHPHTASE"/>
</dbReference>
<dbReference type="STRING" id="9402.L5KFA2"/>
<dbReference type="GO" id="GO:0004725">
    <property type="term" value="F:protein tyrosine phosphatase activity"/>
    <property type="evidence" value="ECO:0007669"/>
    <property type="project" value="UniProtKB-EC"/>
</dbReference>
<keyword evidence="12 21" id="KW-0472">Membrane</keyword>
<dbReference type="Gene3D" id="3.90.190.10">
    <property type="entry name" value="Protein tyrosine phosphatase superfamily"/>
    <property type="match status" value="1"/>
</dbReference>
<evidence type="ECO:0000256" key="2">
    <source>
        <dbReference type="ARBA" id="ARBA00004496"/>
    </source>
</evidence>
<dbReference type="InterPro" id="IPR029021">
    <property type="entry name" value="Prot-tyrosine_phosphatase-like"/>
</dbReference>
<feature type="domain" description="Tyrosine-protein phosphatase" evidence="22">
    <location>
        <begin position="599"/>
        <end position="833"/>
    </location>
</feature>
<dbReference type="eggNOG" id="KOG0791">
    <property type="taxonomic scope" value="Eukaryota"/>
</dbReference>
<evidence type="ECO:0000313" key="26">
    <source>
        <dbReference type="Proteomes" id="UP000010552"/>
    </source>
</evidence>
<evidence type="ECO:0000256" key="11">
    <source>
        <dbReference type="ARBA" id="ARBA00022989"/>
    </source>
</evidence>
<evidence type="ECO:0000256" key="6">
    <source>
        <dbReference type="ARBA" id="ARBA00022553"/>
    </source>
</evidence>
<evidence type="ECO:0000256" key="13">
    <source>
        <dbReference type="ARBA" id="ARBA00023157"/>
    </source>
</evidence>
<dbReference type="GO" id="GO:0043235">
    <property type="term" value="C:receptor complex"/>
    <property type="evidence" value="ECO:0007669"/>
    <property type="project" value="TreeGrafter"/>
</dbReference>
<feature type="domain" description="Fibronectin type-III" evidence="24">
    <location>
        <begin position="195"/>
        <end position="284"/>
    </location>
</feature>
<dbReference type="FunFam" id="3.90.190.10:FF:000009">
    <property type="entry name" value="Receptor-type tyrosine-protein phosphatase beta"/>
    <property type="match status" value="1"/>
</dbReference>
<dbReference type="InterPro" id="IPR013783">
    <property type="entry name" value="Ig-like_fold"/>
</dbReference>
<evidence type="ECO:0000256" key="9">
    <source>
        <dbReference type="ARBA" id="ARBA00022801"/>
    </source>
</evidence>
<organism evidence="25 26">
    <name type="scientific">Pteropus alecto</name>
    <name type="common">Black flying fox</name>
    <dbReference type="NCBI Taxonomy" id="9402"/>
    <lineage>
        <taxon>Eukaryota</taxon>
        <taxon>Metazoa</taxon>
        <taxon>Chordata</taxon>
        <taxon>Craniata</taxon>
        <taxon>Vertebrata</taxon>
        <taxon>Euteleostomi</taxon>
        <taxon>Mammalia</taxon>
        <taxon>Eutheria</taxon>
        <taxon>Laurasiatheria</taxon>
        <taxon>Chiroptera</taxon>
        <taxon>Yinpterochiroptera</taxon>
        <taxon>Pteropodoidea</taxon>
        <taxon>Pteropodidae</taxon>
        <taxon>Pteropodinae</taxon>
        <taxon>Pteropus</taxon>
    </lineage>
</organism>
<dbReference type="InterPro" id="IPR003595">
    <property type="entry name" value="Tyr_Pase_cat"/>
</dbReference>
<dbReference type="PANTHER" id="PTHR46957:SF10">
    <property type="entry name" value="PROTEIN TYROSINE PHOSPHATASE, RECEPTOR TYPE, H"/>
    <property type="match status" value="1"/>
</dbReference>
<feature type="domain" description="Fibronectin type-III" evidence="24">
    <location>
        <begin position="343"/>
        <end position="445"/>
    </location>
</feature>
<keyword evidence="15" id="KW-0966">Cell projection</keyword>
<evidence type="ECO:0000256" key="14">
    <source>
        <dbReference type="ARBA" id="ARBA00023180"/>
    </source>
</evidence>
<gene>
    <name evidence="25" type="ORF">PAL_GLEAN10003070</name>
</gene>
<dbReference type="InterPro" id="IPR003961">
    <property type="entry name" value="FN3_dom"/>
</dbReference>
<dbReference type="SMART" id="SM00060">
    <property type="entry name" value="FN3"/>
    <property type="match status" value="6"/>
</dbReference>
<keyword evidence="5" id="KW-0963">Cytoplasm</keyword>
<dbReference type="SMART" id="SM00404">
    <property type="entry name" value="PTPc_motif"/>
    <property type="match status" value="1"/>
</dbReference>
<dbReference type="InterPro" id="IPR036116">
    <property type="entry name" value="FN3_sf"/>
</dbReference>
<dbReference type="SMART" id="SM00194">
    <property type="entry name" value="PTPc"/>
    <property type="match status" value="1"/>
</dbReference>
<dbReference type="GO" id="GO:0005737">
    <property type="term" value="C:cytoplasm"/>
    <property type="evidence" value="ECO:0007669"/>
    <property type="project" value="UniProtKB-SubCell"/>
</dbReference>
<dbReference type="FunFam" id="2.60.40.10:FF:000374">
    <property type="entry name" value="Protein tyrosine phosphatase, receptor type, H"/>
    <property type="match status" value="3"/>
</dbReference>
<dbReference type="PANTHER" id="PTHR46957">
    <property type="entry name" value="CYTOKINE RECEPTOR"/>
    <property type="match status" value="1"/>
</dbReference>
<evidence type="ECO:0000256" key="20">
    <source>
        <dbReference type="ARBA" id="ARBA00083614"/>
    </source>
</evidence>
<evidence type="ECO:0000256" key="19">
    <source>
        <dbReference type="ARBA" id="ARBA00073597"/>
    </source>
</evidence>
<evidence type="ECO:0000256" key="8">
    <source>
        <dbReference type="ARBA" id="ARBA00022729"/>
    </source>
</evidence>
<evidence type="ECO:0000256" key="18">
    <source>
        <dbReference type="ARBA" id="ARBA00064282"/>
    </source>
</evidence>
<comment type="subcellular location">
    <subcellularLocation>
        <location evidence="1">Apical cell membrane</location>
        <topology evidence="1">Single-pass type I membrane protein</topology>
    </subcellularLocation>
    <subcellularLocation>
        <location evidence="17">Cell projection</location>
        <location evidence="17">Microvillus membrane</location>
        <topology evidence="17">Single-pass type I membrane protein</topology>
    </subcellularLocation>
    <subcellularLocation>
        <location evidence="2">Cytoplasm</location>
    </subcellularLocation>
</comment>
<dbReference type="InParanoid" id="L5KFA2"/>
<protein>
    <recommendedName>
        <fullName evidence="19">Receptor-type tyrosine-protein phosphatase H</fullName>
        <ecNumber evidence="3">3.1.3.48</ecNumber>
    </recommendedName>
    <alternativeName>
        <fullName evidence="20">Stomach cancer-associated protein tyrosine phosphatase 1</fullName>
    </alternativeName>
</protein>
<keyword evidence="25" id="KW-0675">Receptor</keyword>
<dbReference type="EC" id="3.1.3.48" evidence="3"/>
<evidence type="ECO:0000256" key="10">
    <source>
        <dbReference type="ARBA" id="ARBA00022912"/>
    </source>
</evidence>
<dbReference type="PROSITE" id="PS50056">
    <property type="entry name" value="TYR_PHOSPHATASE_2"/>
    <property type="match status" value="1"/>
</dbReference>
<feature type="domain" description="Tyrosine specific protein phosphatases" evidence="23">
    <location>
        <begin position="771"/>
        <end position="824"/>
    </location>
</feature>
<evidence type="ECO:0000256" key="15">
    <source>
        <dbReference type="ARBA" id="ARBA00023273"/>
    </source>
</evidence>
<dbReference type="Pfam" id="PF00041">
    <property type="entry name" value="fn3"/>
    <property type="match status" value="3"/>
</dbReference>
<feature type="transmembrane region" description="Helical" evidence="21">
    <location>
        <begin position="533"/>
        <end position="555"/>
    </location>
</feature>
<keyword evidence="4" id="KW-1003">Cell membrane</keyword>
<keyword evidence="14" id="KW-0325">Glycoprotein</keyword>
<dbReference type="InterPro" id="IPR000242">
    <property type="entry name" value="PTP_cat"/>
</dbReference>
<keyword evidence="26" id="KW-1185">Reference proteome</keyword>
<keyword evidence="8" id="KW-0732">Signal</keyword>
<sequence>MSMSFWEGLYGGHAPNPVKNLSVEAQTTSSVTLCWDVLEGLNVQNYTCWVRWNGQDDKSGTQNTTDTCFMADGLDSGSSYDFSMWVEERGVNSSEVPLNAATAPNPIRKLRAEVLTNSSITLHWEVPDGPNPHNYTYWVQWTGDGDKTETQNTTITSYAVEGLKSVSSYEFSVWAKKDGIPGSRETLESFIAPNPIRNLSVEAETTSSITLHWEAPKGPDLQNCTYWVQWTGDGNKTETQNTTNTSVTVEGLEHGTLYKCSVWAEENRVFGSRQNLSISTVALPYTYWISWVDQGSTTTGTLNTLDTGITLRELEAGSQYTFTIQAERNRASSDNGTLTGATAPSEVTNLQKETQTNNSITLRWEAPADPYSHLYVYWVQWASGGQPQKKQASQRYQTSQTGTTSETFYVAEVLGPGTLYNFSVWAERKDVASSMQSLQASTDPDSVTIISCISTPGGYGVILTWSCPKWGYEAFELQVGRQRGSWDGLSCGTGVSVSGLQPAQSYSTTVTTVWDTMRAPSASVTCHTESAGVIAGAIVGVLLFLILMGLLTFFLRKKYKESQKKSAPGDLVFSFPGDIPADDFADHVRRNEKDSNCGFAEEYQHLALGAHSQSQMVASASENSAKNRYRNVLPYDWSHVPLKSLHGEPGSNYINASFVPGLWSPQEFIAAQGPLPQMVGDFWHLVWEQQSHSLVMLTNCVELGRVKCEYYWPLDAQPCTHRHLQVTLEGEQVMEDWTVRDPKLWHVRPTFYYGMPHSPDPLLAFWKVLSIVHCSSGVGRTGTFIALDVLLWQLDNEGLMGPFSYVRKMRESRPMMVQTEAQYVFLHQCILRFLQQSSLAPAEKGATYENLLFVNEAAIQAHQGKLSLGC</sequence>
<dbReference type="GO" id="GO:0031528">
    <property type="term" value="C:microvillus membrane"/>
    <property type="evidence" value="ECO:0007669"/>
    <property type="project" value="UniProtKB-SubCell"/>
</dbReference>
<evidence type="ECO:0000256" key="16">
    <source>
        <dbReference type="ARBA" id="ARBA00051722"/>
    </source>
</evidence>
<evidence type="ECO:0000313" key="25">
    <source>
        <dbReference type="EMBL" id="ELK09183.1"/>
    </source>
</evidence>
<keyword evidence="6" id="KW-0597">Phosphoprotein</keyword>
<evidence type="ECO:0000256" key="3">
    <source>
        <dbReference type="ARBA" id="ARBA00013064"/>
    </source>
</evidence>
<evidence type="ECO:0000259" key="23">
    <source>
        <dbReference type="PROSITE" id="PS50056"/>
    </source>
</evidence>
<comment type="subunit">
    <text evidence="18">Homodimer; disulfide-linked. Interacts with LCK. Interacts (phosphorylated form) with GRB2 (via SH2 domain). Interacts (phosphorylated form) with FYN (via SH2 domain). Interacts (via extracellular domain) with CEACAM20 (via extracellular domain); the interaction dephosphorylates CEACAM20.</text>
</comment>
<dbReference type="InterPro" id="IPR050713">
    <property type="entry name" value="RTP_Phos/Ushers"/>
</dbReference>
<comment type="catalytic activity">
    <reaction evidence="16">
        <text>O-phospho-L-tyrosyl-[protein] + H2O = L-tyrosyl-[protein] + phosphate</text>
        <dbReference type="Rhea" id="RHEA:10684"/>
        <dbReference type="Rhea" id="RHEA-COMP:10136"/>
        <dbReference type="Rhea" id="RHEA-COMP:20101"/>
        <dbReference type="ChEBI" id="CHEBI:15377"/>
        <dbReference type="ChEBI" id="CHEBI:43474"/>
        <dbReference type="ChEBI" id="CHEBI:46858"/>
        <dbReference type="ChEBI" id="CHEBI:61978"/>
        <dbReference type="EC" id="3.1.3.48"/>
    </reaction>
</comment>
<feature type="domain" description="Fibronectin type-III" evidence="24">
    <location>
        <begin position="17"/>
        <end position="105"/>
    </location>
</feature>
<dbReference type="PROSITE" id="PS00383">
    <property type="entry name" value="TYR_PHOSPHATASE_1"/>
    <property type="match status" value="1"/>
</dbReference>
<dbReference type="PROSITE" id="PS50853">
    <property type="entry name" value="FN3"/>
    <property type="match status" value="4"/>
</dbReference>
<evidence type="ECO:0000259" key="22">
    <source>
        <dbReference type="PROSITE" id="PS50055"/>
    </source>
</evidence>
<evidence type="ECO:0000256" key="12">
    <source>
        <dbReference type="ARBA" id="ARBA00023136"/>
    </source>
</evidence>
<reference evidence="26" key="1">
    <citation type="journal article" date="2013" name="Science">
        <title>Comparative analysis of bat genomes provides insight into the evolution of flight and immunity.</title>
        <authorList>
            <person name="Zhang G."/>
            <person name="Cowled C."/>
            <person name="Shi Z."/>
            <person name="Huang Z."/>
            <person name="Bishop-Lilly K.A."/>
            <person name="Fang X."/>
            <person name="Wynne J.W."/>
            <person name="Xiong Z."/>
            <person name="Baker M.L."/>
            <person name="Zhao W."/>
            <person name="Tachedjian M."/>
            <person name="Zhu Y."/>
            <person name="Zhou P."/>
            <person name="Jiang X."/>
            <person name="Ng J."/>
            <person name="Yang L."/>
            <person name="Wu L."/>
            <person name="Xiao J."/>
            <person name="Feng Y."/>
            <person name="Chen Y."/>
            <person name="Sun X."/>
            <person name="Zhang Y."/>
            <person name="Marsh G.A."/>
            <person name="Crameri G."/>
            <person name="Broder C.C."/>
            <person name="Frey K.G."/>
            <person name="Wang L.F."/>
            <person name="Wang J."/>
        </authorList>
    </citation>
    <scope>NUCLEOTIDE SEQUENCE [LARGE SCALE GENOMIC DNA]</scope>
</reference>
<dbReference type="CDD" id="cd00063">
    <property type="entry name" value="FN3"/>
    <property type="match status" value="4"/>
</dbReference>
<dbReference type="Pfam" id="PF00102">
    <property type="entry name" value="Y_phosphatase"/>
    <property type="match status" value="2"/>
</dbReference>
<evidence type="ECO:0000256" key="4">
    <source>
        <dbReference type="ARBA" id="ARBA00022475"/>
    </source>
</evidence>
<dbReference type="PROSITE" id="PS50055">
    <property type="entry name" value="TYR_PHOSPHATASE_PTP"/>
    <property type="match status" value="1"/>
</dbReference>